<dbReference type="AlphaFoldDB" id="A0A0R1YMF8"/>
<dbReference type="PATRIC" id="fig|1423786.4.peg.1577"/>
<evidence type="ECO:0000313" key="2">
    <source>
        <dbReference type="Proteomes" id="UP000051010"/>
    </source>
</evidence>
<sequence length="109" mass="12514">MAKKNMKREIMIDMNQFIVTYAATLLDPSENLSQQIYDAAKSDITGMDKLFNDNGFGRKNKFFNIGEGFLRDYKGLDADQAKPQAEQLAKDAIDYLGKNVNFFETWRTD</sequence>
<dbReference type="Proteomes" id="UP000051010">
    <property type="component" value="Unassembled WGS sequence"/>
</dbReference>
<organism evidence="1 2">
    <name type="scientific">Lentilactobacillus parafarraginis DSM 18390 = JCM 14109</name>
    <dbReference type="NCBI Taxonomy" id="1423786"/>
    <lineage>
        <taxon>Bacteria</taxon>
        <taxon>Bacillati</taxon>
        <taxon>Bacillota</taxon>
        <taxon>Bacilli</taxon>
        <taxon>Lactobacillales</taxon>
        <taxon>Lactobacillaceae</taxon>
        <taxon>Lentilactobacillus</taxon>
    </lineage>
</organism>
<accession>A0A0R1YMF8</accession>
<reference evidence="1 2" key="1">
    <citation type="journal article" date="2015" name="Genome Announc.">
        <title>Expanding the biotechnology potential of lactobacilli through comparative genomics of 213 strains and associated genera.</title>
        <authorList>
            <person name="Sun Z."/>
            <person name="Harris H.M."/>
            <person name="McCann A."/>
            <person name="Guo C."/>
            <person name="Argimon S."/>
            <person name="Zhang W."/>
            <person name="Yang X."/>
            <person name="Jeffery I.B."/>
            <person name="Cooney J.C."/>
            <person name="Kagawa T.F."/>
            <person name="Liu W."/>
            <person name="Song Y."/>
            <person name="Salvetti E."/>
            <person name="Wrobel A."/>
            <person name="Rasinkangas P."/>
            <person name="Parkhill J."/>
            <person name="Rea M.C."/>
            <person name="O'Sullivan O."/>
            <person name="Ritari J."/>
            <person name="Douillard F.P."/>
            <person name="Paul Ross R."/>
            <person name="Yang R."/>
            <person name="Briner A.E."/>
            <person name="Felis G.E."/>
            <person name="de Vos W.M."/>
            <person name="Barrangou R."/>
            <person name="Klaenhammer T.R."/>
            <person name="Caufield P.W."/>
            <person name="Cui Y."/>
            <person name="Zhang H."/>
            <person name="O'Toole P.W."/>
        </authorList>
    </citation>
    <scope>NUCLEOTIDE SEQUENCE [LARGE SCALE GENOMIC DNA]</scope>
    <source>
        <strain evidence="1 2">DSM 18390</strain>
    </source>
</reference>
<comment type="caution">
    <text evidence="1">The sequence shown here is derived from an EMBL/GenBank/DDBJ whole genome shotgun (WGS) entry which is preliminary data.</text>
</comment>
<evidence type="ECO:0000313" key="1">
    <source>
        <dbReference type="EMBL" id="KRM43672.1"/>
    </source>
</evidence>
<proteinExistence type="predicted"/>
<gene>
    <name evidence="1" type="ORF">FD47_GL001474</name>
</gene>
<dbReference type="RefSeq" id="WP_008212320.1">
    <property type="nucleotide sequence ID" value="NZ_AZFZ01000031.1"/>
</dbReference>
<dbReference type="EMBL" id="AZFZ01000031">
    <property type="protein sequence ID" value="KRM43672.1"/>
    <property type="molecule type" value="Genomic_DNA"/>
</dbReference>
<name>A0A0R1YMF8_9LACO</name>
<protein>
    <submittedName>
        <fullName evidence="1">Uncharacterized protein</fullName>
    </submittedName>
</protein>